<evidence type="ECO:0000256" key="2">
    <source>
        <dbReference type="ARBA" id="ARBA00023136"/>
    </source>
</evidence>
<comment type="subcellular location">
    <subcellularLocation>
        <location evidence="1">Membrane</location>
    </subcellularLocation>
</comment>
<organism evidence="7">
    <name type="scientific">Schmidtea mediterranea</name>
    <name type="common">Freshwater planarian flatworm</name>
    <dbReference type="NCBI Taxonomy" id="79327"/>
    <lineage>
        <taxon>Eukaryota</taxon>
        <taxon>Metazoa</taxon>
        <taxon>Spiralia</taxon>
        <taxon>Lophotrochozoa</taxon>
        <taxon>Platyhelminthes</taxon>
        <taxon>Rhabditophora</taxon>
        <taxon>Seriata</taxon>
        <taxon>Tricladida</taxon>
        <taxon>Continenticola</taxon>
        <taxon>Geoplanoidea</taxon>
        <taxon>Dugesiidae</taxon>
        <taxon>Schmidtea</taxon>
    </lineage>
</organism>
<dbReference type="InterPro" id="IPR013783">
    <property type="entry name" value="Ig-like_fold"/>
</dbReference>
<dbReference type="EMBL" id="KJ451749">
    <property type="protein sequence ID" value="AJA72712.1"/>
    <property type="molecule type" value="mRNA"/>
</dbReference>
<dbReference type="Gene3D" id="1.10.506.10">
    <property type="entry name" value="GTPase Activation - p120gap, domain 1"/>
    <property type="match status" value="1"/>
</dbReference>
<feature type="non-terminal residue" evidence="7">
    <location>
        <position position="1"/>
    </location>
</feature>
<feature type="domain" description="PSI" evidence="5">
    <location>
        <begin position="269"/>
        <end position="320"/>
    </location>
</feature>
<feature type="domain" description="IPT/TIG" evidence="6">
    <location>
        <begin position="321"/>
        <end position="418"/>
    </location>
</feature>
<feature type="transmembrane region" description="Helical" evidence="4">
    <location>
        <begin position="727"/>
        <end position="749"/>
    </location>
</feature>
<proteinExistence type="evidence at transcript level"/>
<dbReference type="SUPFAM" id="SSF81296">
    <property type="entry name" value="E set domains"/>
    <property type="match status" value="1"/>
</dbReference>
<dbReference type="GO" id="GO:0002116">
    <property type="term" value="C:semaphorin receptor complex"/>
    <property type="evidence" value="ECO:0007669"/>
    <property type="project" value="TreeGrafter"/>
</dbReference>
<evidence type="ECO:0000259" key="5">
    <source>
        <dbReference type="SMART" id="SM00423"/>
    </source>
</evidence>
<name>A0A0K0LJ46_SCHMD</name>
<keyword evidence="2 4" id="KW-0472">Membrane</keyword>
<dbReference type="GO" id="GO:0017154">
    <property type="term" value="F:semaphorin receptor activity"/>
    <property type="evidence" value="ECO:0007669"/>
    <property type="project" value="InterPro"/>
</dbReference>
<reference evidence="7" key="1">
    <citation type="submission" date="2014-02" db="EMBL/GenBank/DDBJ databases">
        <title>Semaphorin signaling regulates stem cell homeostasis and regeneration in planarians.</title>
        <authorList>
            <person name="Cowles M.W."/>
            <person name="Stanley B.N."/>
            <person name="Muth K.R."/>
            <person name="Szeterlak C.J."/>
            <person name="Zayas R.M."/>
        </authorList>
    </citation>
    <scope>NUCLEOTIDE SEQUENCE</scope>
</reference>
<gene>
    <name evidence="7" type="primary">plxnA</name>
</gene>
<feature type="domain" description="PSI" evidence="5">
    <location>
        <begin position="119"/>
        <end position="167"/>
    </location>
</feature>
<dbReference type="AlphaFoldDB" id="A0A0K0LJ46"/>
<dbReference type="GO" id="GO:0005886">
    <property type="term" value="C:plasma membrane"/>
    <property type="evidence" value="ECO:0007669"/>
    <property type="project" value="TreeGrafter"/>
</dbReference>
<feature type="domain" description="IPT/TIG" evidence="6">
    <location>
        <begin position="419"/>
        <end position="520"/>
    </location>
</feature>
<dbReference type="InterPro" id="IPR013548">
    <property type="entry name" value="Plexin_cytoplasmic_RasGAP_dom"/>
</dbReference>
<dbReference type="GO" id="GO:0030334">
    <property type="term" value="P:regulation of cell migration"/>
    <property type="evidence" value="ECO:0007669"/>
    <property type="project" value="TreeGrafter"/>
</dbReference>
<accession>A0A0K0LJ46</accession>
<evidence type="ECO:0000313" key="7">
    <source>
        <dbReference type="EMBL" id="AJA72712.1"/>
    </source>
</evidence>
<dbReference type="PANTHER" id="PTHR22625">
    <property type="entry name" value="PLEXIN"/>
    <property type="match status" value="1"/>
</dbReference>
<sequence length="992" mass="113949">PFQRNRTVKACPLINVIPSHSILEYSNKSPTVIFQVSKTPLSILSENDKFLKCKFTSNNNREIANVKAHYFIHNHSLSCIGPHGKNIPPIAENKNFVDLKLKVLINDSHLVEGIYHIYNCAHSRTCAHCVNNKFNCSWCVLDNSCISSSLGKCKKNFEIQNNQPDCPTLEVSNETLSFHVGFPISIGLMTKNFRNYFNSKTDFVCLETCDNSTAIGSLSASNRLVCTFQMMKVLQKASIKCSMKVSWILGNLLTGSIETETPIEFQVFDCLKLSEHCDDCVHLPQIYKCGFCTVKDKCVQKHICGNDDSKWINSKFQKCPLPSIMEIIPSNSTLSSESVILVKGRNLGFYENDVKNAITLENNHFQFFCKYIEQSYISSKQFKCKIQNINDRIETPVAFQFKFKTKDKYLVSKEFKFFSPRVYSIEPNFGPFIGGTIIKVNGSFLNIGSRREVKFNYGTAPIICNILENQENYISCRLNDFEVKDKLIRFKRSSNPKKASLQLNIDANSIQFTDVQFEFFPNPHVKKISKNKFLSNGGQMFKITGDNLNRLNKPSVAFRCETFLSIYENCFVNNSDIDCISPTTSNITQFQKCSLLFAMEKGSVCVYNTSITIFSTPVLRINPNKISLPTNLLRIIKQKLVTINLEVNDQISVSAFHQSDFKIFVGPIICTNISFFGNNIRCNIIEVNQIDIYHKYQISLLIGKNVLTVSGYIQFEKGDISLDNMSVIIITTIMVVIIFIIILVVVIIVKKVQSKQRLRHEKENIFTEKIIKEANEVLKRGIAELNQAAIQDEIHKNWNTAPIHQYIVYILYNLFPNTHPRLYNESKNINESIINLNYYKYNCNDPFTHPLIVNKQIQVIENTVEYSRKLSKLFEDELFVLMFFSFLEDHQEVESKKSDIVSFLSLILMKDLPNYTRILKILIKNDYDKKKLNEEERSMFRQSDLLSKLLSNWFFILMYDHLQNINAGGDLLILYLNILNIINNGPVNWETS</sequence>
<dbReference type="Pfam" id="PF01833">
    <property type="entry name" value="TIG"/>
    <property type="match status" value="1"/>
</dbReference>
<keyword evidence="4" id="KW-0812">Transmembrane</keyword>
<keyword evidence="4" id="KW-1133">Transmembrane helix</keyword>
<dbReference type="SMART" id="SM00429">
    <property type="entry name" value="IPT"/>
    <property type="match status" value="2"/>
</dbReference>
<dbReference type="InterPro" id="IPR031148">
    <property type="entry name" value="Plexin"/>
</dbReference>
<protein>
    <submittedName>
        <fullName evidence="7">Plexin A</fullName>
    </submittedName>
</protein>
<evidence type="ECO:0000256" key="1">
    <source>
        <dbReference type="ARBA" id="ARBA00004370"/>
    </source>
</evidence>
<dbReference type="InterPro" id="IPR002909">
    <property type="entry name" value="IPT_dom"/>
</dbReference>
<feature type="non-terminal residue" evidence="7">
    <location>
        <position position="992"/>
    </location>
</feature>
<dbReference type="InterPro" id="IPR002165">
    <property type="entry name" value="Plexin_repeat"/>
</dbReference>
<dbReference type="InterPro" id="IPR016201">
    <property type="entry name" value="PSI"/>
</dbReference>
<keyword evidence="3" id="KW-0325">Glycoprotein</keyword>
<dbReference type="SMART" id="SM00423">
    <property type="entry name" value="PSI"/>
    <property type="match status" value="2"/>
</dbReference>
<evidence type="ECO:0000256" key="3">
    <source>
        <dbReference type="ARBA" id="ARBA00023180"/>
    </source>
</evidence>
<dbReference type="Pfam" id="PF08337">
    <property type="entry name" value="Plexin_cytopl"/>
    <property type="match status" value="1"/>
</dbReference>
<dbReference type="PANTHER" id="PTHR22625:SF70">
    <property type="entry name" value="PLEXIN A, ISOFORM A"/>
    <property type="match status" value="1"/>
</dbReference>
<dbReference type="Gene3D" id="2.60.40.10">
    <property type="entry name" value="Immunoglobulins"/>
    <property type="match status" value="3"/>
</dbReference>
<evidence type="ECO:0000259" key="6">
    <source>
        <dbReference type="SMART" id="SM00429"/>
    </source>
</evidence>
<dbReference type="InterPro" id="IPR014756">
    <property type="entry name" value="Ig_E-set"/>
</dbReference>
<dbReference type="InterPro" id="IPR008936">
    <property type="entry name" value="Rho_GTPase_activation_prot"/>
</dbReference>
<evidence type="ECO:0000256" key="4">
    <source>
        <dbReference type="SAM" id="Phobius"/>
    </source>
</evidence>
<dbReference type="Pfam" id="PF01437">
    <property type="entry name" value="PSI"/>
    <property type="match status" value="1"/>
</dbReference>